<feature type="non-terminal residue" evidence="2">
    <location>
        <position position="531"/>
    </location>
</feature>
<reference evidence="2" key="1">
    <citation type="submission" date="2023-06" db="EMBL/GenBank/DDBJ databases">
        <title>Uncultivated large filamentous bacteria from sulfidic sediments reveal new species and different genomic features in energy metabolism and defense.</title>
        <authorList>
            <person name="Fonseca A."/>
        </authorList>
    </citation>
    <scope>NUCLEOTIDE SEQUENCE</scope>
    <source>
        <strain evidence="2">HSG4</strain>
    </source>
</reference>
<dbReference type="Proteomes" id="UP001171945">
    <property type="component" value="Unassembled WGS sequence"/>
</dbReference>
<dbReference type="Gene3D" id="1.25.40.10">
    <property type="entry name" value="Tetratricopeptide repeat domain"/>
    <property type="match status" value="1"/>
</dbReference>
<dbReference type="InterPro" id="IPR011990">
    <property type="entry name" value="TPR-like_helical_dom_sf"/>
</dbReference>
<evidence type="ECO:0000259" key="1">
    <source>
        <dbReference type="Pfam" id="PF12770"/>
    </source>
</evidence>
<dbReference type="EMBL" id="JAUCGM010000532">
    <property type="protein sequence ID" value="MDM8563250.1"/>
    <property type="molecule type" value="Genomic_DNA"/>
</dbReference>
<feature type="non-terminal residue" evidence="2">
    <location>
        <position position="1"/>
    </location>
</feature>
<accession>A0ABT7VUI5</accession>
<evidence type="ECO:0000313" key="3">
    <source>
        <dbReference type="Proteomes" id="UP001171945"/>
    </source>
</evidence>
<dbReference type="PANTHER" id="PTHR10098">
    <property type="entry name" value="RAPSYN-RELATED"/>
    <property type="match status" value="1"/>
</dbReference>
<dbReference type="InterPro" id="IPR024983">
    <property type="entry name" value="CHAT_dom"/>
</dbReference>
<dbReference type="Pfam" id="PF12770">
    <property type="entry name" value="CHAT"/>
    <property type="match status" value="1"/>
</dbReference>
<keyword evidence="3" id="KW-1185">Reference proteome</keyword>
<proteinExistence type="predicted"/>
<gene>
    <name evidence="2" type="ORF">QUF54_07840</name>
</gene>
<organism evidence="2 3">
    <name type="scientific">Candidatus Marithioploca araucensis</name>
    <dbReference type="NCBI Taxonomy" id="70273"/>
    <lineage>
        <taxon>Bacteria</taxon>
        <taxon>Pseudomonadati</taxon>
        <taxon>Pseudomonadota</taxon>
        <taxon>Gammaproteobacteria</taxon>
        <taxon>Thiotrichales</taxon>
        <taxon>Thiotrichaceae</taxon>
        <taxon>Candidatus Marithioploca</taxon>
    </lineage>
</organism>
<sequence length="531" mass="60682">QKFESLKWSYAKAYGLISLGELAQQLLKLKNQNLDPNSKIKIQNLAYQTLNAARNIAQALNNPRLISYAYGFLGQLYETKQRYPEALRLTRQAIFHAKRETNSFFTQQNQASEILYRWQWQLGRLFKAQHKMDKAINALQSAVKSLQPIRQDITIGYRNSTQSFREQVGPIYFELADLLLQRAARLNKTQALKEASLKEALETIERFKTAELQDYFQDECLIGYQSKRTLLNKGIAPNTAVIYPILLADRTEILLNLPQGIQQFIIPITANQLKEKVNEFRFELETREMNLFLPYAKQLYHWLIAPLLDSLSAHHIDTLIIIPDGVLRTIPFAALHDDKQYLISKYAIVTMPGLTLTEFNNNHKRQRKILLSGLSNNVQGHSPLHNIPDEIKHIAKLYDNVTQLLNQDFTLNNFSETLKKTTYSILHIASHGQFEKKSPFLLTYDGKLTINQLEALIRLNKRRQEPLDLLTLSACQTAVGDDQAALGIAGIALKAGAKSALASLWSVNDKATSLLMKKFYQEWQKNGLSKV</sequence>
<dbReference type="PANTHER" id="PTHR10098:SF112">
    <property type="entry name" value="SLR0380 PROTEIN"/>
    <property type="match status" value="1"/>
</dbReference>
<dbReference type="SUPFAM" id="SSF48452">
    <property type="entry name" value="TPR-like"/>
    <property type="match status" value="1"/>
</dbReference>
<comment type="caution">
    <text evidence="2">The sequence shown here is derived from an EMBL/GenBank/DDBJ whole genome shotgun (WGS) entry which is preliminary data.</text>
</comment>
<evidence type="ECO:0000313" key="2">
    <source>
        <dbReference type="EMBL" id="MDM8563250.1"/>
    </source>
</evidence>
<protein>
    <submittedName>
        <fullName evidence="2">CHAT domain-containing protein</fullName>
    </submittedName>
</protein>
<feature type="domain" description="CHAT" evidence="1">
    <location>
        <begin position="294"/>
        <end position="526"/>
    </location>
</feature>
<name>A0ABT7VUI5_9GAMM</name>